<comment type="caution">
    <text evidence="2">The sequence shown here is derived from an EMBL/GenBank/DDBJ whole genome shotgun (WGS) entry which is preliminary data.</text>
</comment>
<feature type="compositionally biased region" description="Polar residues" evidence="1">
    <location>
        <begin position="69"/>
        <end position="84"/>
    </location>
</feature>
<gene>
    <name evidence="2" type="ORF">CKAH01_12880</name>
</gene>
<proteinExistence type="predicted"/>
<accession>A0AAD9YU26</accession>
<dbReference type="AlphaFoldDB" id="A0AAD9YU26"/>
<dbReference type="Proteomes" id="UP001281614">
    <property type="component" value="Unassembled WGS sequence"/>
</dbReference>
<evidence type="ECO:0000256" key="1">
    <source>
        <dbReference type="SAM" id="MobiDB-lite"/>
    </source>
</evidence>
<name>A0AAD9YU26_COLKA</name>
<reference evidence="2" key="1">
    <citation type="submission" date="2023-02" db="EMBL/GenBank/DDBJ databases">
        <title>Colletotrichum kahawae CIFC_Que2 genome sequencing and assembly.</title>
        <authorList>
            <person name="Baroncelli R."/>
        </authorList>
    </citation>
    <scope>NUCLEOTIDE SEQUENCE</scope>
    <source>
        <strain evidence="2">CIFC_Que2</strain>
    </source>
</reference>
<keyword evidence="3" id="KW-1185">Reference proteome</keyword>
<evidence type="ECO:0000313" key="2">
    <source>
        <dbReference type="EMBL" id="KAK2775245.1"/>
    </source>
</evidence>
<evidence type="ECO:0000313" key="3">
    <source>
        <dbReference type="Proteomes" id="UP001281614"/>
    </source>
</evidence>
<protein>
    <submittedName>
        <fullName evidence="2">Uncharacterized protein</fullName>
    </submittedName>
</protein>
<sequence>MSHPGESELSPLISCGLGCTDGLTGCVRPEALPGLIKSSAGELLTSGPSQHKRSPLSCISGTRLICARNSSATGPGSRPASTANCRPHPP</sequence>
<dbReference type="EMBL" id="VYYT01000038">
    <property type="protein sequence ID" value="KAK2775245.1"/>
    <property type="molecule type" value="Genomic_DNA"/>
</dbReference>
<feature type="region of interest" description="Disordered" evidence="1">
    <location>
        <begin position="69"/>
        <end position="90"/>
    </location>
</feature>
<organism evidence="2 3">
    <name type="scientific">Colletotrichum kahawae</name>
    <name type="common">Coffee berry disease fungus</name>
    <dbReference type="NCBI Taxonomy" id="34407"/>
    <lineage>
        <taxon>Eukaryota</taxon>
        <taxon>Fungi</taxon>
        <taxon>Dikarya</taxon>
        <taxon>Ascomycota</taxon>
        <taxon>Pezizomycotina</taxon>
        <taxon>Sordariomycetes</taxon>
        <taxon>Hypocreomycetidae</taxon>
        <taxon>Glomerellales</taxon>
        <taxon>Glomerellaceae</taxon>
        <taxon>Colletotrichum</taxon>
        <taxon>Colletotrichum gloeosporioides species complex</taxon>
    </lineage>
</organism>